<name>A0A9N9BPQ0_9GLOM</name>
<comment type="caution">
    <text evidence="1">The sequence shown here is derived from an EMBL/GenBank/DDBJ whole genome shotgun (WGS) entry which is preliminary data.</text>
</comment>
<evidence type="ECO:0000313" key="2">
    <source>
        <dbReference type="Proteomes" id="UP000789405"/>
    </source>
</evidence>
<organism evidence="1 2">
    <name type="scientific">Dentiscutata erythropus</name>
    <dbReference type="NCBI Taxonomy" id="1348616"/>
    <lineage>
        <taxon>Eukaryota</taxon>
        <taxon>Fungi</taxon>
        <taxon>Fungi incertae sedis</taxon>
        <taxon>Mucoromycota</taxon>
        <taxon>Glomeromycotina</taxon>
        <taxon>Glomeromycetes</taxon>
        <taxon>Diversisporales</taxon>
        <taxon>Gigasporaceae</taxon>
        <taxon>Dentiscutata</taxon>
    </lineage>
</organism>
<proteinExistence type="predicted"/>
<accession>A0A9N9BPQ0</accession>
<dbReference type="SUPFAM" id="SSF52047">
    <property type="entry name" value="RNI-like"/>
    <property type="match status" value="1"/>
</dbReference>
<gene>
    <name evidence="1" type="ORF">DERYTH_LOCUS6209</name>
</gene>
<dbReference type="Proteomes" id="UP000789405">
    <property type="component" value="Unassembled WGS sequence"/>
</dbReference>
<sequence length="601" mass="68577">MANYLPADCLEKILIYFYEDVKTLHSCTLVNTQWCESAVVILWSQPFRLLHAFRDKKTYLPWTERAASLLKIYMSCLQDQETCNRQPHKLPIFNYIQFLKCLDISEFSEAVLGYLQTGQGKFIHQPTFSYTKHSFNMSVFGQTVVKPQRVGCKKIMASASINGCDTITAYLLNTDILGKLLMNRSVIIKSLYVTNQRSCAIEPHLWLHTLFPNTNHRLSQLSSLICTTPCHAQLFHTLSRFAVHLQTIKIWMDIPPAKINQKNLLKHGIESLNAQVEGISILIRSQQELREFELGYTELGLSDIISALTTQINSLRSITFFKVNFKNWKPLLKLLELANLEELLLNSCYYLPTCIASLSTGIENITNVYEFESRIEKLEISSAPCGVIESILRRANVNLSELVISNISTPPSTLNTTITSTISQCCPNLTLAKIYIDANSLPYLHTLLLSCSKIQTLTIFGPRHPEINVNKVLRESSLVNLKCLENLSIHSCWTYTPESLDLFLSNPTLKLKKLEILWSGCFGNEHLNVVLKRLCFRGTEMRRESGKGIIRGADRQRARGSLIVKRNNGLELLHIQTQKILKYEKTREIKKLIKDFKVGNW</sequence>
<evidence type="ECO:0000313" key="1">
    <source>
        <dbReference type="EMBL" id="CAG8571036.1"/>
    </source>
</evidence>
<protein>
    <submittedName>
        <fullName evidence="1">13006_t:CDS:1</fullName>
    </submittedName>
</protein>
<dbReference type="OrthoDB" id="2342138at2759"/>
<dbReference type="EMBL" id="CAJVPY010002754">
    <property type="protein sequence ID" value="CAG8571036.1"/>
    <property type="molecule type" value="Genomic_DNA"/>
</dbReference>
<reference evidence="1" key="1">
    <citation type="submission" date="2021-06" db="EMBL/GenBank/DDBJ databases">
        <authorList>
            <person name="Kallberg Y."/>
            <person name="Tangrot J."/>
            <person name="Rosling A."/>
        </authorList>
    </citation>
    <scope>NUCLEOTIDE SEQUENCE</scope>
    <source>
        <strain evidence="1">MA453B</strain>
    </source>
</reference>
<dbReference type="AlphaFoldDB" id="A0A9N9BPQ0"/>
<keyword evidence="2" id="KW-1185">Reference proteome</keyword>